<dbReference type="PROSITE" id="PS50011">
    <property type="entry name" value="PROTEIN_KINASE_DOM"/>
    <property type="match status" value="1"/>
</dbReference>
<evidence type="ECO:0000313" key="8">
    <source>
        <dbReference type="EMBL" id="RRT84959.1"/>
    </source>
</evidence>
<keyword evidence="2" id="KW-0808">Transferase</keyword>
<accession>A0A427B8Y0</accession>
<comment type="caution">
    <text evidence="8">The sequence shown here is derived from an EMBL/GenBank/DDBJ whole genome shotgun (WGS) entry which is preliminary data.</text>
</comment>
<gene>
    <name evidence="8" type="ORF">B296_00012648</name>
</gene>
<keyword evidence="4" id="KW-0418">Kinase</keyword>
<dbReference type="PANTHER" id="PTHR48016">
    <property type="entry name" value="MAP KINASE KINASE KINASE SSK2-RELATED-RELATED"/>
    <property type="match status" value="1"/>
</dbReference>
<dbReference type="EMBL" id="AMZH03000200">
    <property type="protein sequence ID" value="RRT84959.1"/>
    <property type="molecule type" value="Genomic_DNA"/>
</dbReference>
<organism evidence="8 9">
    <name type="scientific">Ensete ventricosum</name>
    <name type="common">Abyssinian banana</name>
    <name type="synonym">Musa ensete</name>
    <dbReference type="NCBI Taxonomy" id="4639"/>
    <lineage>
        <taxon>Eukaryota</taxon>
        <taxon>Viridiplantae</taxon>
        <taxon>Streptophyta</taxon>
        <taxon>Embryophyta</taxon>
        <taxon>Tracheophyta</taxon>
        <taxon>Spermatophyta</taxon>
        <taxon>Magnoliopsida</taxon>
        <taxon>Liliopsida</taxon>
        <taxon>Zingiberales</taxon>
        <taxon>Musaceae</taxon>
        <taxon>Ensete</taxon>
    </lineage>
</organism>
<dbReference type="PANTHER" id="PTHR48016:SF5">
    <property type="entry name" value="MITOGEN-ACTIVATED PROTEIN KINASE KINASE KINASE 5"/>
    <property type="match status" value="1"/>
</dbReference>
<evidence type="ECO:0000259" key="7">
    <source>
        <dbReference type="PROSITE" id="PS50011"/>
    </source>
</evidence>
<evidence type="ECO:0000313" key="9">
    <source>
        <dbReference type="Proteomes" id="UP000287651"/>
    </source>
</evidence>
<dbReference type="SUPFAM" id="SSF56112">
    <property type="entry name" value="Protein kinase-like (PK-like)"/>
    <property type="match status" value="1"/>
</dbReference>
<evidence type="ECO:0000256" key="1">
    <source>
        <dbReference type="ARBA" id="ARBA00006529"/>
    </source>
</evidence>
<protein>
    <recommendedName>
        <fullName evidence="7">Protein kinase domain-containing protein</fullName>
    </recommendedName>
</protein>
<keyword evidence="3" id="KW-0547">Nucleotide-binding</keyword>
<dbReference type="GO" id="GO:0005524">
    <property type="term" value="F:ATP binding"/>
    <property type="evidence" value="ECO:0007669"/>
    <property type="project" value="UniProtKB-KW"/>
</dbReference>
<comment type="similarity">
    <text evidence="1">Belongs to the protein kinase superfamily. STE Ser/Thr protein kinase family. MAP kinase kinase kinase subfamily.</text>
</comment>
<feature type="compositionally biased region" description="Low complexity" evidence="6">
    <location>
        <begin position="9"/>
        <end position="28"/>
    </location>
</feature>
<evidence type="ECO:0000256" key="4">
    <source>
        <dbReference type="ARBA" id="ARBA00022777"/>
    </source>
</evidence>
<dbReference type="InterPro" id="IPR011009">
    <property type="entry name" value="Kinase-like_dom_sf"/>
</dbReference>
<evidence type="ECO:0000256" key="5">
    <source>
        <dbReference type="ARBA" id="ARBA00022840"/>
    </source>
</evidence>
<feature type="domain" description="Protein kinase" evidence="7">
    <location>
        <begin position="126"/>
        <end position="295"/>
    </location>
</feature>
<feature type="region of interest" description="Disordered" evidence="6">
    <location>
        <begin position="1"/>
        <end position="55"/>
    </location>
</feature>
<dbReference type="GO" id="GO:0004709">
    <property type="term" value="F:MAP kinase kinase kinase activity"/>
    <property type="evidence" value="ECO:0007669"/>
    <property type="project" value="TreeGrafter"/>
</dbReference>
<dbReference type="InterPro" id="IPR050538">
    <property type="entry name" value="MAP_kinase_kinase_kinase"/>
</dbReference>
<keyword evidence="5" id="KW-0067">ATP-binding</keyword>
<dbReference type="InterPro" id="IPR000719">
    <property type="entry name" value="Prot_kinase_dom"/>
</dbReference>
<reference evidence="8 9" key="1">
    <citation type="journal article" date="2014" name="Agronomy (Basel)">
        <title>A Draft Genome Sequence for Ensete ventricosum, the Drought-Tolerant Tree Against Hunger.</title>
        <authorList>
            <person name="Harrison J."/>
            <person name="Moore K.A."/>
            <person name="Paszkiewicz K."/>
            <person name="Jones T."/>
            <person name="Grant M."/>
            <person name="Ambacheew D."/>
            <person name="Muzemil S."/>
            <person name="Studholme D.J."/>
        </authorList>
    </citation>
    <scope>NUCLEOTIDE SEQUENCE [LARGE SCALE GENOMIC DNA]</scope>
</reference>
<dbReference type="AlphaFoldDB" id="A0A427B8Y0"/>
<dbReference type="GO" id="GO:0005737">
    <property type="term" value="C:cytoplasm"/>
    <property type="evidence" value="ECO:0007669"/>
    <property type="project" value="TreeGrafter"/>
</dbReference>
<name>A0A427B8Y0_ENSVE</name>
<dbReference type="Pfam" id="PF00069">
    <property type="entry name" value="Pkinase"/>
    <property type="match status" value="1"/>
</dbReference>
<dbReference type="Proteomes" id="UP000287651">
    <property type="component" value="Unassembled WGS sequence"/>
</dbReference>
<evidence type="ECO:0000256" key="3">
    <source>
        <dbReference type="ARBA" id="ARBA00022741"/>
    </source>
</evidence>
<feature type="compositionally biased region" description="Basic and acidic residues" evidence="6">
    <location>
        <begin position="33"/>
        <end position="55"/>
    </location>
</feature>
<sequence length="295" mass="32385">MPWWNRKNAVSPSSPSSSSYPSSVASSPGGRRGSRDLHLPWSSRRDAQRRFSRQHERPNLFDIKVGGLSFDTGASAGPCSVSSMPVSPRSSNLNCNPGWISSSPVLLPRPLPLPEFVATAPASPHRECTSDLGLGLSSPKFAGCPLPSPKGASSRSEGNETTHAPAEWASMVDPINEKAVLGGVVGSPLCPVRPPPSPSLRPNHRFHWIADFTRLLSSPDRRVLPHRPSLFWASSKIDDQFYIYLEYVHPGSINKYVHRHCGAMTESVVRNFTRHILKGLAYLHGKDIMHRYVSI</sequence>
<evidence type="ECO:0000256" key="6">
    <source>
        <dbReference type="SAM" id="MobiDB-lite"/>
    </source>
</evidence>
<dbReference type="Gene3D" id="1.10.510.10">
    <property type="entry name" value="Transferase(Phosphotransferase) domain 1"/>
    <property type="match status" value="1"/>
</dbReference>
<proteinExistence type="inferred from homology"/>
<evidence type="ECO:0000256" key="2">
    <source>
        <dbReference type="ARBA" id="ARBA00022679"/>
    </source>
</evidence>